<gene>
    <name evidence="3" type="ORF">ABDJ85_06065</name>
</gene>
<protein>
    <recommendedName>
        <fullName evidence="5">TonB C-terminal domain-containing protein</fullName>
    </recommendedName>
</protein>
<feature type="compositionally biased region" description="Low complexity" evidence="1">
    <location>
        <begin position="104"/>
        <end position="114"/>
    </location>
</feature>
<organism evidence="3 4">
    <name type="scientific">Roseateles paludis</name>
    <dbReference type="NCBI Taxonomy" id="3145238"/>
    <lineage>
        <taxon>Bacteria</taxon>
        <taxon>Pseudomonadati</taxon>
        <taxon>Pseudomonadota</taxon>
        <taxon>Betaproteobacteria</taxon>
        <taxon>Burkholderiales</taxon>
        <taxon>Sphaerotilaceae</taxon>
        <taxon>Roseateles</taxon>
    </lineage>
</organism>
<evidence type="ECO:0000256" key="1">
    <source>
        <dbReference type="SAM" id="MobiDB-lite"/>
    </source>
</evidence>
<evidence type="ECO:0000313" key="3">
    <source>
        <dbReference type="EMBL" id="MEO3691028.1"/>
    </source>
</evidence>
<evidence type="ECO:0000313" key="4">
    <source>
        <dbReference type="Proteomes" id="UP001495147"/>
    </source>
</evidence>
<feature type="transmembrane region" description="Helical" evidence="2">
    <location>
        <begin position="25"/>
        <end position="45"/>
    </location>
</feature>
<name>A0ABV0FZX6_9BURK</name>
<keyword evidence="2" id="KW-0812">Transmembrane</keyword>
<keyword evidence="4" id="KW-1185">Reference proteome</keyword>
<dbReference type="Proteomes" id="UP001495147">
    <property type="component" value="Unassembled WGS sequence"/>
</dbReference>
<comment type="caution">
    <text evidence="3">The sequence shown here is derived from an EMBL/GenBank/DDBJ whole genome shotgun (WGS) entry which is preliminary data.</text>
</comment>
<feature type="region of interest" description="Disordered" evidence="1">
    <location>
        <begin position="84"/>
        <end position="128"/>
    </location>
</feature>
<keyword evidence="2" id="KW-0472">Membrane</keyword>
<accession>A0ABV0FZX6</accession>
<dbReference type="RefSeq" id="WP_347703871.1">
    <property type="nucleotide sequence ID" value="NZ_JBDPZD010000002.1"/>
</dbReference>
<dbReference type="EMBL" id="JBDPZD010000002">
    <property type="protein sequence ID" value="MEO3691028.1"/>
    <property type="molecule type" value="Genomic_DNA"/>
</dbReference>
<evidence type="ECO:0008006" key="5">
    <source>
        <dbReference type="Google" id="ProtNLM"/>
    </source>
</evidence>
<reference evidence="3 4" key="1">
    <citation type="submission" date="2024-05" db="EMBL/GenBank/DDBJ databases">
        <title>Roseateles sp. DJS-2-20 16S ribosomal RNA gene Genome sequencing and assembly.</title>
        <authorList>
            <person name="Woo H."/>
        </authorList>
    </citation>
    <scope>NUCLEOTIDE SEQUENCE [LARGE SCALE GENOMIC DNA]</scope>
    <source>
        <strain evidence="3 4">DJS-2-20</strain>
    </source>
</reference>
<feature type="compositionally biased region" description="Polar residues" evidence="1">
    <location>
        <begin position="94"/>
        <end position="103"/>
    </location>
</feature>
<sequence length="225" mass="23800">MDLNQNLTGALSAGSFAQGRRRATGLGLVIGIHVLAVIGISAAYIRPTPTPKPSTELRPNLPIEKQPEPEARILIDRPKLPDVRTAPVDIPQVPDSTPTANRLTSTTSTDVTDSVGREGQDWGGGTAVQPPVKNDPITQIRNPGAICVSMPKPEVPVLAWSGDAIVHAVATVRSGRVVGTELSMAGAALDARSKRALKQAVEAALAGYHCPGDHQFQQDFAFRLE</sequence>
<proteinExistence type="predicted"/>
<keyword evidence="2" id="KW-1133">Transmembrane helix</keyword>
<evidence type="ECO:0000256" key="2">
    <source>
        <dbReference type="SAM" id="Phobius"/>
    </source>
</evidence>